<accession>A0ABR4JBP3</accession>
<evidence type="ECO:0000313" key="4">
    <source>
        <dbReference type="Proteomes" id="UP001610446"/>
    </source>
</evidence>
<sequence length="147" mass="16730">MPPDHSVFRMREGDDVDADREKLPFLSRSGVRFRKQGSGSTSLFWLNIWAFCNATITIFLLITAFYLKEYAKSLSIPDSPTPPPSPLWEDGIVRYINTRYKPSKIFQSPPSDEADAAWDGWLLENDQALAISTDRAKQLGLRESVEF</sequence>
<comment type="similarity">
    <text evidence="1">Belongs to the ustYa family.</text>
</comment>
<dbReference type="Pfam" id="PF11807">
    <property type="entry name" value="UstYa"/>
    <property type="match status" value="1"/>
</dbReference>
<keyword evidence="2" id="KW-1133">Transmembrane helix</keyword>
<evidence type="ECO:0000256" key="2">
    <source>
        <dbReference type="SAM" id="Phobius"/>
    </source>
</evidence>
<proteinExistence type="inferred from homology"/>
<name>A0ABR4JBP3_9EURO</name>
<protein>
    <submittedName>
        <fullName evidence="3">Uncharacterized protein</fullName>
    </submittedName>
</protein>
<keyword evidence="2" id="KW-0812">Transmembrane</keyword>
<evidence type="ECO:0000256" key="1">
    <source>
        <dbReference type="ARBA" id="ARBA00035112"/>
    </source>
</evidence>
<reference evidence="3 4" key="1">
    <citation type="submission" date="2024-07" db="EMBL/GenBank/DDBJ databases">
        <title>Section-level genome sequencing and comparative genomics of Aspergillus sections Usti and Cavernicolus.</title>
        <authorList>
            <consortium name="Lawrence Berkeley National Laboratory"/>
            <person name="Nybo J.L."/>
            <person name="Vesth T.C."/>
            <person name="Theobald S."/>
            <person name="Frisvad J.C."/>
            <person name="Larsen T.O."/>
            <person name="Kjaerboelling I."/>
            <person name="Rothschild-Mancinelli K."/>
            <person name="Lyhne E.K."/>
            <person name="Kogle M.E."/>
            <person name="Barry K."/>
            <person name="Clum A."/>
            <person name="Na H."/>
            <person name="Ledsgaard L."/>
            <person name="Lin J."/>
            <person name="Lipzen A."/>
            <person name="Kuo A."/>
            <person name="Riley R."/>
            <person name="Mondo S."/>
            <person name="Labutti K."/>
            <person name="Haridas S."/>
            <person name="Pangalinan J."/>
            <person name="Salamov A.A."/>
            <person name="Simmons B.A."/>
            <person name="Magnuson J.K."/>
            <person name="Chen J."/>
            <person name="Drula E."/>
            <person name="Henrissat B."/>
            <person name="Wiebenga A."/>
            <person name="Lubbers R.J."/>
            <person name="Gomes A.C."/>
            <person name="Makela M.R."/>
            <person name="Stajich J."/>
            <person name="Grigoriev I.V."/>
            <person name="Mortensen U.H."/>
            <person name="De Vries R.P."/>
            <person name="Baker S.E."/>
            <person name="Andersen M.R."/>
        </authorList>
    </citation>
    <scope>NUCLEOTIDE SEQUENCE [LARGE SCALE GENOMIC DNA]</scope>
    <source>
        <strain evidence="3 4">CBS 123904</strain>
    </source>
</reference>
<gene>
    <name evidence="3" type="ORF">BJY01DRAFT_251440</name>
</gene>
<organism evidence="3 4">
    <name type="scientific">Aspergillus pseudoustus</name>
    <dbReference type="NCBI Taxonomy" id="1810923"/>
    <lineage>
        <taxon>Eukaryota</taxon>
        <taxon>Fungi</taxon>
        <taxon>Dikarya</taxon>
        <taxon>Ascomycota</taxon>
        <taxon>Pezizomycotina</taxon>
        <taxon>Eurotiomycetes</taxon>
        <taxon>Eurotiomycetidae</taxon>
        <taxon>Eurotiales</taxon>
        <taxon>Aspergillaceae</taxon>
        <taxon>Aspergillus</taxon>
        <taxon>Aspergillus subgen. Nidulantes</taxon>
    </lineage>
</organism>
<dbReference type="InterPro" id="IPR021765">
    <property type="entry name" value="UstYa-like"/>
</dbReference>
<evidence type="ECO:0000313" key="3">
    <source>
        <dbReference type="EMBL" id="KAL2837481.1"/>
    </source>
</evidence>
<comment type="caution">
    <text evidence="3">The sequence shown here is derived from an EMBL/GenBank/DDBJ whole genome shotgun (WGS) entry which is preliminary data.</text>
</comment>
<dbReference type="Proteomes" id="UP001610446">
    <property type="component" value="Unassembled WGS sequence"/>
</dbReference>
<dbReference type="EMBL" id="JBFXLU010000160">
    <property type="protein sequence ID" value="KAL2837481.1"/>
    <property type="molecule type" value="Genomic_DNA"/>
</dbReference>
<keyword evidence="4" id="KW-1185">Reference proteome</keyword>
<keyword evidence="2" id="KW-0472">Membrane</keyword>
<feature type="transmembrane region" description="Helical" evidence="2">
    <location>
        <begin position="43"/>
        <end position="67"/>
    </location>
</feature>